<feature type="compositionally biased region" description="Basic and acidic residues" evidence="1">
    <location>
        <begin position="60"/>
        <end position="77"/>
    </location>
</feature>
<reference evidence="2" key="2">
    <citation type="submission" date="2015-06" db="UniProtKB">
        <authorList>
            <consortium name="EnsemblPlants"/>
        </authorList>
    </citation>
    <scope>IDENTIFICATION</scope>
</reference>
<proteinExistence type="predicted"/>
<feature type="region of interest" description="Disordered" evidence="1">
    <location>
        <begin position="30"/>
        <end position="105"/>
    </location>
</feature>
<dbReference type="Proteomes" id="UP000008022">
    <property type="component" value="Unassembled WGS sequence"/>
</dbReference>
<evidence type="ECO:0000313" key="3">
    <source>
        <dbReference type="Proteomes" id="UP000008022"/>
    </source>
</evidence>
<dbReference type="HOGENOM" id="CLU_2240995_0_0_1"/>
<dbReference type="EnsemblPlants" id="ORUFI01G33480.1">
    <property type="protein sequence ID" value="ORUFI01G33480.1"/>
    <property type="gene ID" value="ORUFI01G33480"/>
</dbReference>
<dbReference type="AlphaFoldDB" id="A0A0E0N290"/>
<protein>
    <submittedName>
        <fullName evidence="2">Uncharacterized protein</fullName>
    </submittedName>
</protein>
<name>A0A0E0N290_ORYRU</name>
<evidence type="ECO:0000256" key="1">
    <source>
        <dbReference type="SAM" id="MobiDB-lite"/>
    </source>
</evidence>
<accession>A0A0E0N290</accession>
<evidence type="ECO:0000313" key="2">
    <source>
        <dbReference type="EnsemblPlants" id="ORUFI01G33480.1"/>
    </source>
</evidence>
<organism evidence="2 3">
    <name type="scientific">Oryza rufipogon</name>
    <name type="common">Brownbeard rice</name>
    <name type="synonym">Asian wild rice</name>
    <dbReference type="NCBI Taxonomy" id="4529"/>
    <lineage>
        <taxon>Eukaryota</taxon>
        <taxon>Viridiplantae</taxon>
        <taxon>Streptophyta</taxon>
        <taxon>Embryophyta</taxon>
        <taxon>Tracheophyta</taxon>
        <taxon>Spermatophyta</taxon>
        <taxon>Magnoliopsida</taxon>
        <taxon>Liliopsida</taxon>
        <taxon>Poales</taxon>
        <taxon>Poaceae</taxon>
        <taxon>BOP clade</taxon>
        <taxon>Oryzoideae</taxon>
        <taxon>Oryzeae</taxon>
        <taxon>Oryzinae</taxon>
        <taxon>Oryza</taxon>
    </lineage>
</organism>
<sequence>MDDPSFCNFELRLLGMRGDDEDDLEEERVEVFGNTASPRINGSQPEKKTEPDDDAVAGKAPEDTERDRDDSLHKTNRECVQNTHDDDDDGEQCGERQSNVRAPSQ</sequence>
<dbReference type="Gramene" id="ORUFI01G33480.1">
    <property type="protein sequence ID" value="ORUFI01G33480.1"/>
    <property type="gene ID" value="ORUFI01G33480"/>
</dbReference>
<keyword evidence="3" id="KW-1185">Reference proteome</keyword>
<feature type="compositionally biased region" description="Polar residues" evidence="1">
    <location>
        <begin position="95"/>
        <end position="105"/>
    </location>
</feature>
<feature type="compositionally biased region" description="Polar residues" evidence="1">
    <location>
        <begin position="34"/>
        <end position="44"/>
    </location>
</feature>
<reference evidence="3" key="1">
    <citation type="submission" date="2013-06" db="EMBL/GenBank/DDBJ databases">
        <authorList>
            <person name="Zhao Q."/>
        </authorList>
    </citation>
    <scope>NUCLEOTIDE SEQUENCE</scope>
    <source>
        <strain evidence="3">cv. W1943</strain>
    </source>
</reference>